<accession>A0ACC2XVV1</accession>
<keyword evidence="2" id="KW-1185">Reference proteome</keyword>
<reference evidence="1" key="1">
    <citation type="submission" date="2023-04" db="EMBL/GenBank/DDBJ databases">
        <title>Draft Genome sequencing of Naganishia species isolated from polar environments using Oxford Nanopore Technology.</title>
        <authorList>
            <person name="Leo P."/>
            <person name="Venkateswaran K."/>
        </authorList>
    </citation>
    <scope>NUCLEOTIDE SEQUENCE</scope>
    <source>
        <strain evidence="1">DBVPG 5303</strain>
    </source>
</reference>
<evidence type="ECO:0000313" key="1">
    <source>
        <dbReference type="EMBL" id="KAJ9127151.1"/>
    </source>
</evidence>
<organism evidence="1 2">
    <name type="scientific">Naganishia onofrii</name>
    <dbReference type="NCBI Taxonomy" id="1851511"/>
    <lineage>
        <taxon>Eukaryota</taxon>
        <taxon>Fungi</taxon>
        <taxon>Dikarya</taxon>
        <taxon>Basidiomycota</taxon>
        <taxon>Agaricomycotina</taxon>
        <taxon>Tremellomycetes</taxon>
        <taxon>Filobasidiales</taxon>
        <taxon>Filobasidiaceae</taxon>
        <taxon>Naganishia</taxon>
    </lineage>
</organism>
<name>A0ACC2XVV1_9TREE</name>
<proteinExistence type="predicted"/>
<gene>
    <name evidence="1" type="ORF">QFC24_001388</name>
</gene>
<protein>
    <submittedName>
        <fullName evidence="1">Uncharacterized protein</fullName>
    </submittedName>
</protein>
<evidence type="ECO:0000313" key="2">
    <source>
        <dbReference type="Proteomes" id="UP001234202"/>
    </source>
</evidence>
<comment type="caution">
    <text evidence="1">The sequence shown here is derived from an EMBL/GenBank/DDBJ whole genome shotgun (WGS) entry which is preliminary data.</text>
</comment>
<dbReference type="Proteomes" id="UP001234202">
    <property type="component" value="Unassembled WGS sequence"/>
</dbReference>
<dbReference type="EMBL" id="JASBWV010000003">
    <property type="protein sequence ID" value="KAJ9127151.1"/>
    <property type="molecule type" value="Genomic_DNA"/>
</dbReference>
<sequence length="412" mass="45517">MRVYAVYAVSSVAVAEAGVALKKYVYDPIKPLLEDMMTAVRENSPCLNDPMDDTDDSDVEEQLQRCNSRKQLTQQPTWIHVNASTSLASRLPGNAKEEESLEQEMALLRISDNQLSAPAVTGPAEVVHSCLHAEEEIYESKARRESGSTLKSDSVGSMENVMSQDSAMATGVDLSFLHDGNSGTLHQTRLSEDSFLRRRRTEHYIDNNAETSSLLSNDSQSTIVYVPSGIRELTPARNHARSDQEIAMTMEQGPRDGDEDSWQSGNSSPELTDSSLVDVSSYNVSVFSGSPVSVREQHTALPEALRQRLLHFSTGRDAPRGSSPAFSASSWEMLTSPEDVVSMSTSPHSMDTSIVLEPYPPFDEYNRYTIRYMNMHNEHLPFSQMANPAPSEISDSGWTDGDTTSEDAYVEI</sequence>